<feature type="domain" description="ABC transmembrane type-1" evidence="10">
    <location>
        <begin position="100"/>
        <end position="387"/>
    </location>
</feature>
<evidence type="ECO:0000256" key="5">
    <source>
        <dbReference type="ARBA" id="ARBA00022692"/>
    </source>
</evidence>
<keyword evidence="5 9" id="KW-0812">Transmembrane</keyword>
<evidence type="ECO:0000256" key="1">
    <source>
        <dbReference type="ARBA" id="ARBA00004429"/>
    </source>
</evidence>
<keyword evidence="7 9" id="KW-1133">Transmembrane helix</keyword>
<dbReference type="Proteomes" id="UP001271769">
    <property type="component" value="Unassembled WGS sequence"/>
</dbReference>
<organism evidence="11 12">
    <name type="scientific">Dongia rigui</name>
    <dbReference type="NCBI Taxonomy" id="940149"/>
    <lineage>
        <taxon>Bacteria</taxon>
        <taxon>Pseudomonadati</taxon>
        <taxon>Pseudomonadota</taxon>
        <taxon>Alphaproteobacteria</taxon>
        <taxon>Rhodospirillales</taxon>
        <taxon>Dongiaceae</taxon>
        <taxon>Dongia</taxon>
    </lineage>
</organism>
<dbReference type="CDD" id="cd06261">
    <property type="entry name" value="TM_PBP2"/>
    <property type="match status" value="1"/>
</dbReference>
<feature type="transmembrane region" description="Helical" evidence="9">
    <location>
        <begin position="372"/>
        <end position="394"/>
    </location>
</feature>
<evidence type="ECO:0000256" key="6">
    <source>
        <dbReference type="ARBA" id="ARBA00022970"/>
    </source>
</evidence>
<feature type="transmembrane region" description="Helical" evidence="9">
    <location>
        <begin position="67"/>
        <end position="88"/>
    </location>
</feature>
<dbReference type="SUPFAM" id="SSF161098">
    <property type="entry name" value="MetI-like"/>
    <property type="match status" value="2"/>
</dbReference>
<dbReference type="InterPro" id="IPR035906">
    <property type="entry name" value="MetI-like_sf"/>
</dbReference>
<dbReference type="NCBIfam" id="TIGR01726">
    <property type="entry name" value="HEQRo_perm_3TM"/>
    <property type="match status" value="1"/>
</dbReference>
<feature type="transmembrane region" description="Helical" evidence="9">
    <location>
        <begin position="33"/>
        <end position="55"/>
    </location>
</feature>
<evidence type="ECO:0000313" key="12">
    <source>
        <dbReference type="Proteomes" id="UP001271769"/>
    </source>
</evidence>
<keyword evidence="8 9" id="KW-0472">Membrane</keyword>
<sequence length="403" mass="43472">MASAKTAATAGVAANTLSQGKPPFWRDERVRGIIAQVVVVLLLVAMFAFLIYNFLEKQSKASGPAISFDFLTNIAGFQLSFSIINVTLDSQIGHMILAGMINTLLAAAIAAFFATILGLVVGVARLSKNWLISRIAATYIEIIRNIPLLLQLVFWFGAMIAMLPLVKESVTLGDVIFLNKKGLFLPKPIFEGSIIIFLISIGLAIGIAGVISRWAHRRQIATGQQFPVISVNTALIVLLPLLTYVIVDPVLWEVPQKGGFNFKGGLTVQPEMTALIIGLAISTSAYIAEIVRAGIIAVSHGQTEAALALGLKQSWTLRLVILPQALRVIIPPLISQYLNVVKNSTLAGFIGYADLFAVIGTSQNQTGRAIECIIILMGFYLAVSLIISSIMNVYNKRAALVER</sequence>
<evidence type="ECO:0000256" key="9">
    <source>
        <dbReference type="RuleBase" id="RU363032"/>
    </source>
</evidence>
<reference evidence="11 12" key="1">
    <citation type="journal article" date="2013" name="Antonie Van Leeuwenhoek">
        <title>Dongia rigui sp. nov., isolated from freshwater of a large wetland in Korea.</title>
        <authorList>
            <person name="Baik K.S."/>
            <person name="Hwang Y.M."/>
            <person name="Choi J.S."/>
            <person name="Kwon J."/>
            <person name="Seong C.N."/>
        </authorList>
    </citation>
    <scope>NUCLEOTIDE SEQUENCE [LARGE SCALE GENOMIC DNA]</scope>
    <source>
        <strain evidence="11 12">04SU4-P</strain>
    </source>
</reference>
<accession>A0ABU5E3B0</accession>
<name>A0ABU5E3B0_9PROT</name>
<dbReference type="InterPro" id="IPR000515">
    <property type="entry name" value="MetI-like"/>
</dbReference>
<dbReference type="PANTHER" id="PTHR30614:SF37">
    <property type="entry name" value="AMINO-ACID ABC TRANSPORTER PERMEASE PROTEIN YHDX-RELATED"/>
    <property type="match status" value="1"/>
</dbReference>
<feature type="transmembrane region" description="Helical" evidence="9">
    <location>
        <begin position="194"/>
        <end position="214"/>
    </location>
</feature>
<dbReference type="Pfam" id="PF00528">
    <property type="entry name" value="BPD_transp_1"/>
    <property type="match status" value="1"/>
</dbReference>
<comment type="similarity">
    <text evidence="2">Belongs to the binding-protein-dependent transport system permease family. HisMQ subfamily.</text>
</comment>
<gene>
    <name evidence="11" type="ORF">SMD31_15270</name>
</gene>
<evidence type="ECO:0000259" key="10">
    <source>
        <dbReference type="PROSITE" id="PS50928"/>
    </source>
</evidence>
<feature type="transmembrane region" description="Helical" evidence="9">
    <location>
        <begin position="272"/>
        <end position="295"/>
    </location>
</feature>
<protein>
    <submittedName>
        <fullName evidence="11">ABC transporter permease subunit</fullName>
    </submittedName>
</protein>
<feature type="transmembrane region" description="Helical" evidence="9">
    <location>
        <begin position="226"/>
        <end position="252"/>
    </location>
</feature>
<keyword evidence="6" id="KW-0029">Amino-acid transport</keyword>
<proteinExistence type="inferred from homology"/>
<comment type="subcellular location">
    <subcellularLocation>
        <location evidence="1">Cell inner membrane</location>
        <topology evidence="1">Multi-pass membrane protein</topology>
    </subcellularLocation>
    <subcellularLocation>
        <location evidence="9">Cell membrane</location>
        <topology evidence="9">Multi-pass membrane protein</topology>
    </subcellularLocation>
</comment>
<evidence type="ECO:0000256" key="8">
    <source>
        <dbReference type="ARBA" id="ARBA00023136"/>
    </source>
</evidence>
<dbReference type="InterPro" id="IPR010065">
    <property type="entry name" value="AA_ABC_transptr_permease_3TM"/>
</dbReference>
<feature type="transmembrane region" description="Helical" evidence="9">
    <location>
        <begin position="100"/>
        <end position="124"/>
    </location>
</feature>
<dbReference type="RefSeq" id="WP_320501757.1">
    <property type="nucleotide sequence ID" value="NZ_JAXCLX010000002.1"/>
</dbReference>
<dbReference type="EMBL" id="JAXCLX010000002">
    <property type="protein sequence ID" value="MDY0873301.1"/>
    <property type="molecule type" value="Genomic_DNA"/>
</dbReference>
<dbReference type="PROSITE" id="PS50928">
    <property type="entry name" value="ABC_TM1"/>
    <property type="match status" value="1"/>
</dbReference>
<dbReference type="Gene3D" id="1.10.3720.10">
    <property type="entry name" value="MetI-like"/>
    <property type="match status" value="2"/>
</dbReference>
<feature type="transmembrane region" description="Helical" evidence="9">
    <location>
        <begin position="145"/>
        <end position="166"/>
    </location>
</feature>
<keyword evidence="12" id="KW-1185">Reference proteome</keyword>
<evidence type="ECO:0000256" key="2">
    <source>
        <dbReference type="ARBA" id="ARBA00010072"/>
    </source>
</evidence>
<evidence type="ECO:0000256" key="4">
    <source>
        <dbReference type="ARBA" id="ARBA00022475"/>
    </source>
</evidence>
<dbReference type="PANTHER" id="PTHR30614">
    <property type="entry name" value="MEMBRANE COMPONENT OF AMINO ACID ABC TRANSPORTER"/>
    <property type="match status" value="1"/>
</dbReference>
<dbReference type="InterPro" id="IPR043429">
    <property type="entry name" value="ArtM/GltK/GlnP/TcyL/YhdX-like"/>
</dbReference>
<evidence type="ECO:0000256" key="3">
    <source>
        <dbReference type="ARBA" id="ARBA00022448"/>
    </source>
</evidence>
<comment type="caution">
    <text evidence="11">The sequence shown here is derived from an EMBL/GenBank/DDBJ whole genome shotgun (WGS) entry which is preliminary data.</text>
</comment>
<evidence type="ECO:0000313" key="11">
    <source>
        <dbReference type="EMBL" id="MDY0873301.1"/>
    </source>
</evidence>
<evidence type="ECO:0000256" key="7">
    <source>
        <dbReference type="ARBA" id="ARBA00022989"/>
    </source>
</evidence>
<keyword evidence="4" id="KW-1003">Cell membrane</keyword>
<keyword evidence="3 9" id="KW-0813">Transport</keyword>